<dbReference type="GO" id="GO:0005759">
    <property type="term" value="C:mitochondrial matrix"/>
    <property type="evidence" value="ECO:0007669"/>
    <property type="project" value="TreeGrafter"/>
</dbReference>
<dbReference type="GO" id="GO:0034246">
    <property type="term" value="F:mitochondrial transcription factor activity"/>
    <property type="evidence" value="ECO:0007669"/>
    <property type="project" value="TreeGrafter"/>
</dbReference>
<feature type="binding site" evidence="7">
    <location>
        <position position="82"/>
    </location>
    <ligand>
        <name>S-adenosyl-L-methionine</name>
        <dbReference type="ChEBI" id="CHEBI:59789"/>
    </ligand>
</feature>
<dbReference type="Gene3D" id="1.10.8.100">
    <property type="entry name" value="Ribosomal RNA adenine dimethylase-like, domain 2"/>
    <property type="match status" value="1"/>
</dbReference>
<dbReference type="OrthoDB" id="16079at2759"/>
<keyword evidence="11" id="KW-1185">Reference proteome</keyword>
<comment type="caution">
    <text evidence="7">Lacks conserved residue(s) required for the propagation of feature annotation.</text>
</comment>
<evidence type="ECO:0000313" key="10">
    <source>
        <dbReference type="EMBL" id="KAF5393355.1"/>
    </source>
</evidence>
<dbReference type="AlphaFoldDB" id="A0A8H5I1H4"/>
<feature type="region of interest" description="Disordered" evidence="9">
    <location>
        <begin position="17"/>
        <end position="69"/>
    </location>
</feature>
<protein>
    <recommendedName>
        <fullName evidence="8">rRNA adenine N(6)-methyltransferase</fullName>
        <ecNumber evidence="8">2.1.1.-</ecNumber>
    </recommendedName>
</protein>
<proteinExistence type="inferred from homology"/>
<comment type="subcellular location">
    <subcellularLocation>
        <location evidence="1">Mitochondrion</location>
    </subcellularLocation>
</comment>
<dbReference type="InterPro" id="IPR023165">
    <property type="entry name" value="rRNA_Ade_diMease-like_C"/>
</dbReference>
<feature type="binding site" evidence="7">
    <location>
        <position position="140"/>
    </location>
    <ligand>
        <name>S-adenosyl-L-methionine</name>
        <dbReference type="ChEBI" id="CHEBI:59789"/>
    </ligand>
</feature>
<evidence type="ECO:0000256" key="8">
    <source>
        <dbReference type="RuleBase" id="RU362106"/>
    </source>
</evidence>
<dbReference type="EMBL" id="JAACJN010000002">
    <property type="protein sequence ID" value="KAF5393355.1"/>
    <property type="molecule type" value="Genomic_DNA"/>
</dbReference>
<dbReference type="Pfam" id="PF00398">
    <property type="entry name" value="RrnaAD"/>
    <property type="match status" value="1"/>
</dbReference>
<name>A0A8H5I1H4_9AGAR</name>
<keyword evidence="2 7" id="KW-0489">Methyltransferase</keyword>
<sequence length="412" mass="46285">MSFRSISRLAQLGVRSRLVSTSAGTTRKKGKTPKTFDEVVAKPRSKPKKAGSRLTFHPDTPQDKTNLPPREDWREIFSWVPVNDRVSISNAETAALVAESFVPEGSKDQVVIEAFPGPGQLTRALMNLPKSRIKKIIVVENEVKYVEYLRPLAALDPRVTVINSSAATWDTFDIIEAEGHLKDTTVMGWNEGVHPNLQFISHLPLTVLGEQLISQFLRLIPERSWLFKYGRIRMNLILSEYRLTAGPNDKAMRCKLSIMARATANSQLLLYDQLQPYPDHFHPILKGAASAVKNSSNRKIGIPFQAVEIIPLEEQVIDGDKLDIWDYCVRRLFVRKATTLEKCIEDLGPGASSLLPKLDGVVDSSKRVRELSVAEWAALTKEFDAWPFAPKDLRIHDAMLDNYGGRGTLTRF</sequence>
<comment type="similarity">
    <text evidence="7 8">Belongs to the class I-like SAM-binding methyltransferase superfamily. rRNA adenine N(6)-methyltransferase family.</text>
</comment>
<accession>A0A8H5I1H4</accession>
<evidence type="ECO:0000256" key="7">
    <source>
        <dbReference type="PROSITE-ProRule" id="PRU01026"/>
    </source>
</evidence>
<evidence type="ECO:0000256" key="9">
    <source>
        <dbReference type="SAM" id="MobiDB-lite"/>
    </source>
</evidence>
<dbReference type="PROSITE" id="PS51689">
    <property type="entry name" value="SAM_RNA_A_N6_MT"/>
    <property type="match status" value="1"/>
</dbReference>
<dbReference type="PANTHER" id="PTHR11727:SF17">
    <property type="entry name" value="DIMETHYLADENOSINE TRANSFERASE 1, MITOCHONDRIAL"/>
    <property type="match status" value="1"/>
</dbReference>
<evidence type="ECO:0000256" key="5">
    <source>
        <dbReference type="ARBA" id="ARBA00022884"/>
    </source>
</evidence>
<dbReference type="SUPFAM" id="SSF53335">
    <property type="entry name" value="S-adenosyl-L-methionine-dependent methyltransferases"/>
    <property type="match status" value="1"/>
</dbReference>
<organism evidence="10 11">
    <name type="scientific">Collybiopsis confluens</name>
    <dbReference type="NCBI Taxonomy" id="2823264"/>
    <lineage>
        <taxon>Eukaryota</taxon>
        <taxon>Fungi</taxon>
        <taxon>Dikarya</taxon>
        <taxon>Basidiomycota</taxon>
        <taxon>Agaricomycotina</taxon>
        <taxon>Agaricomycetes</taxon>
        <taxon>Agaricomycetidae</taxon>
        <taxon>Agaricales</taxon>
        <taxon>Marasmiineae</taxon>
        <taxon>Omphalotaceae</taxon>
        <taxon>Collybiopsis</taxon>
    </lineage>
</organism>
<dbReference type="InterPro" id="IPR001737">
    <property type="entry name" value="KsgA/Erm"/>
</dbReference>
<reference evidence="10 11" key="1">
    <citation type="journal article" date="2020" name="ISME J.">
        <title>Uncovering the hidden diversity of litter-decomposition mechanisms in mushroom-forming fungi.</title>
        <authorList>
            <person name="Floudas D."/>
            <person name="Bentzer J."/>
            <person name="Ahren D."/>
            <person name="Johansson T."/>
            <person name="Persson P."/>
            <person name="Tunlid A."/>
        </authorList>
    </citation>
    <scope>NUCLEOTIDE SEQUENCE [LARGE SCALE GENOMIC DNA]</scope>
    <source>
        <strain evidence="10 11">CBS 406.79</strain>
    </source>
</reference>
<evidence type="ECO:0000313" key="11">
    <source>
        <dbReference type="Proteomes" id="UP000518752"/>
    </source>
</evidence>
<dbReference type="GO" id="GO:0003723">
    <property type="term" value="F:RNA binding"/>
    <property type="evidence" value="ECO:0007669"/>
    <property type="project" value="UniProtKB-UniRule"/>
</dbReference>
<comment type="function">
    <text evidence="6">Mitochondrial transcription factor that confers selective promoter recognition on the core subunit of the yeast mitochondrial RNA polymerase. Interacts with DNA in a non-specific manner.</text>
</comment>
<keyword evidence="5 7" id="KW-0694">RNA-binding</keyword>
<dbReference type="PANTHER" id="PTHR11727">
    <property type="entry name" value="DIMETHYLADENOSINE TRANSFERASE"/>
    <property type="match status" value="1"/>
</dbReference>
<evidence type="ECO:0000256" key="2">
    <source>
        <dbReference type="ARBA" id="ARBA00022603"/>
    </source>
</evidence>
<evidence type="ECO:0000256" key="1">
    <source>
        <dbReference type="ARBA" id="ARBA00004173"/>
    </source>
</evidence>
<keyword evidence="8" id="KW-0698">rRNA processing</keyword>
<evidence type="ECO:0000256" key="3">
    <source>
        <dbReference type="ARBA" id="ARBA00022679"/>
    </source>
</evidence>
<comment type="caution">
    <text evidence="10">The sequence shown here is derived from an EMBL/GenBank/DDBJ whole genome shotgun (WGS) entry which is preliminary data.</text>
</comment>
<keyword evidence="4 7" id="KW-0949">S-adenosyl-L-methionine</keyword>
<evidence type="ECO:0000256" key="4">
    <source>
        <dbReference type="ARBA" id="ARBA00022691"/>
    </source>
</evidence>
<evidence type="ECO:0000256" key="6">
    <source>
        <dbReference type="ARBA" id="ARBA00024915"/>
    </source>
</evidence>
<dbReference type="GO" id="GO:0000179">
    <property type="term" value="F:rRNA (adenine-N6,N6-)-dimethyltransferase activity"/>
    <property type="evidence" value="ECO:0007669"/>
    <property type="project" value="UniProtKB-UniRule"/>
</dbReference>
<dbReference type="EC" id="2.1.1.-" evidence="8"/>
<dbReference type="Proteomes" id="UP000518752">
    <property type="component" value="Unassembled WGS sequence"/>
</dbReference>
<dbReference type="InterPro" id="IPR029063">
    <property type="entry name" value="SAM-dependent_MTases_sf"/>
</dbReference>
<keyword evidence="3 7" id="KW-0808">Transferase</keyword>
<dbReference type="Gene3D" id="3.40.50.150">
    <property type="entry name" value="Vaccinia Virus protein VP39"/>
    <property type="match status" value="1"/>
</dbReference>
<gene>
    <name evidence="10" type="ORF">D9757_000545</name>
</gene>
<dbReference type="GO" id="GO:0006391">
    <property type="term" value="P:transcription initiation at mitochondrial promoter"/>
    <property type="evidence" value="ECO:0007669"/>
    <property type="project" value="TreeGrafter"/>
</dbReference>